<accession>A0AAD3E164</accession>
<evidence type="ECO:0000313" key="3">
    <source>
        <dbReference type="Proteomes" id="UP001054857"/>
    </source>
</evidence>
<reference evidence="2 3" key="1">
    <citation type="journal article" date="2021" name="Sci. Rep.">
        <title>Genome sequencing of the multicellular alga Astrephomene provides insights into convergent evolution of germ-soma differentiation.</title>
        <authorList>
            <person name="Yamashita S."/>
            <person name="Yamamoto K."/>
            <person name="Matsuzaki R."/>
            <person name="Suzuki S."/>
            <person name="Yamaguchi H."/>
            <person name="Hirooka S."/>
            <person name="Minakuchi Y."/>
            <person name="Miyagishima S."/>
            <person name="Kawachi M."/>
            <person name="Toyoda A."/>
            <person name="Nozaki H."/>
        </authorList>
    </citation>
    <scope>NUCLEOTIDE SEQUENCE [LARGE SCALE GENOMIC DNA]</scope>
    <source>
        <strain evidence="2 3">NIES-4017</strain>
    </source>
</reference>
<dbReference type="GO" id="GO:0005788">
    <property type="term" value="C:endoplasmic reticulum lumen"/>
    <property type="evidence" value="ECO:0007669"/>
    <property type="project" value="TreeGrafter"/>
</dbReference>
<feature type="region of interest" description="Disordered" evidence="1">
    <location>
        <begin position="314"/>
        <end position="334"/>
    </location>
</feature>
<feature type="region of interest" description="Disordered" evidence="1">
    <location>
        <begin position="459"/>
        <end position="500"/>
    </location>
</feature>
<feature type="compositionally biased region" description="Acidic residues" evidence="1">
    <location>
        <begin position="317"/>
        <end position="327"/>
    </location>
</feature>
<sequence>GVDVAGLRAEPCELQVVLLPFGKDKADLDDYQRYSGPPEGKALQRWVTGAVPLFAATLDDSAAEAFLALDPSGGSMAGAPKVVLFTNKEEAPGVFRALALAMRGRGNMAFGWVQVGSPASQRLVQSFKPPRVPFMTVILPTRVPPPKTGGATKGGKGGKAGGSSSGREAPAIQYGSQPYLGPLRFGPMRQFLEEMATQLEVASGIVKDAALAEKALPQISSPADFRTHCASQPGLCLLGLLDSPSAPTYQQERKELLGLAVRMQLSGEGGAMHFGCLEGRKHPGVMQAFGLLSSDLPSLVALSPSRMRFAVLPAGGGEEEEEGEEAEVALPGASSSARLSSRRVARFIRGVMSGKVRTAELHALPDFRDAGGDGPAAAAEGASAATSSDSTAAAAAAGGGGADAGGAAVDGGAEVVVVEADEFDLSDILSEEVEGSGAAAGLVGGKADRLRLVEEQLRAEEEAARKAAEEAAKGSGGKKKKKKKSGKKGKKGGSSGGEEL</sequence>
<dbReference type="PANTHER" id="PTHR45815">
    <property type="entry name" value="PROTEIN DISULFIDE-ISOMERASE A6"/>
    <property type="match status" value="1"/>
</dbReference>
<feature type="non-terminal residue" evidence="2">
    <location>
        <position position="500"/>
    </location>
</feature>
<dbReference type="EMBL" id="BMAR01000054">
    <property type="protein sequence ID" value="GFR51795.1"/>
    <property type="molecule type" value="Genomic_DNA"/>
</dbReference>
<feature type="compositionally biased region" description="Gly residues" evidence="1">
    <location>
        <begin position="151"/>
        <end position="164"/>
    </location>
</feature>
<evidence type="ECO:0000256" key="1">
    <source>
        <dbReference type="SAM" id="MobiDB-lite"/>
    </source>
</evidence>
<dbReference type="AlphaFoldDB" id="A0AAD3E164"/>
<feature type="region of interest" description="Disordered" evidence="1">
    <location>
        <begin position="139"/>
        <end position="168"/>
    </location>
</feature>
<comment type="caution">
    <text evidence="2">The sequence shown here is derived from an EMBL/GenBank/DDBJ whole genome shotgun (WGS) entry which is preliminary data.</text>
</comment>
<dbReference type="GO" id="GO:0015035">
    <property type="term" value="F:protein-disulfide reductase activity"/>
    <property type="evidence" value="ECO:0007669"/>
    <property type="project" value="TreeGrafter"/>
</dbReference>
<feature type="compositionally biased region" description="Basic residues" evidence="1">
    <location>
        <begin position="476"/>
        <end position="491"/>
    </location>
</feature>
<gene>
    <name evidence="2" type="ORF">Agub_g14254</name>
</gene>
<dbReference type="PANTHER" id="PTHR45815:SF3">
    <property type="entry name" value="PROTEIN DISULFIDE-ISOMERASE A6"/>
    <property type="match status" value="1"/>
</dbReference>
<evidence type="ECO:0000313" key="2">
    <source>
        <dbReference type="EMBL" id="GFR51795.1"/>
    </source>
</evidence>
<dbReference type="Proteomes" id="UP001054857">
    <property type="component" value="Unassembled WGS sequence"/>
</dbReference>
<dbReference type="GO" id="GO:0034976">
    <property type="term" value="P:response to endoplasmic reticulum stress"/>
    <property type="evidence" value="ECO:0007669"/>
    <property type="project" value="TreeGrafter"/>
</dbReference>
<proteinExistence type="predicted"/>
<feature type="compositionally biased region" description="Basic and acidic residues" evidence="1">
    <location>
        <begin position="459"/>
        <end position="472"/>
    </location>
</feature>
<organism evidence="2 3">
    <name type="scientific">Astrephomene gubernaculifera</name>
    <dbReference type="NCBI Taxonomy" id="47775"/>
    <lineage>
        <taxon>Eukaryota</taxon>
        <taxon>Viridiplantae</taxon>
        <taxon>Chlorophyta</taxon>
        <taxon>core chlorophytes</taxon>
        <taxon>Chlorophyceae</taxon>
        <taxon>CS clade</taxon>
        <taxon>Chlamydomonadales</taxon>
        <taxon>Astrephomenaceae</taxon>
        <taxon>Astrephomene</taxon>
    </lineage>
</organism>
<keyword evidence="3" id="KW-1185">Reference proteome</keyword>
<name>A0AAD3E164_9CHLO</name>
<protein>
    <submittedName>
        <fullName evidence="2">Uncharacterized protein</fullName>
    </submittedName>
</protein>